<accession>A0A1U7SB48</accession>
<dbReference type="OrthoDB" id="6356110at2759"/>
<proteinExistence type="predicted"/>
<sequence length="345" mass="39539">MTWEEARKNCKNKSSELASILDAYSQSFLWLQILKYGEPVWIGLNSEVMPTYYQWTDNWVIKYSQWARGEPKTKRACVYVDIDGYWKTASCNKNLSSVCKQSDAVAPSGFEESAEHCPESDSLRSWIPYRGHCYYIETSAERSWAQASLECIKLGATLASVEDSAESDFLTYRILTSQKLLSKSWFQYYGMRYGGSVSFLFDSGWFDFWTSLLWSGTRMNGFWIGMYRNMDGQWLWLDNTAVDFANWNAEQPNEGGHCVEIAALYGFWNKLECSYEQGFVCEKSNLIELEKTVKISSEREEKKDEESSASGSLAIWILGVLAILSLAGAGLMASFLYKKKRQNQE</sequence>
<dbReference type="SUPFAM" id="SSF56436">
    <property type="entry name" value="C-type lectin-like"/>
    <property type="match status" value="2"/>
</dbReference>
<dbReference type="AlphaFoldDB" id="A0A1U7SB48"/>
<dbReference type="KEGG" id="asn:102375969"/>
<dbReference type="PROSITE" id="PS50041">
    <property type="entry name" value="C_TYPE_LECTIN_2"/>
    <property type="match status" value="2"/>
</dbReference>
<dbReference type="InterPro" id="IPR016186">
    <property type="entry name" value="C-type_lectin-like/link_sf"/>
</dbReference>
<feature type="transmembrane region" description="Helical" evidence="1">
    <location>
        <begin position="313"/>
        <end position="337"/>
    </location>
</feature>
<keyword evidence="1" id="KW-0472">Membrane</keyword>
<dbReference type="RefSeq" id="XP_006028731.2">
    <property type="nucleotide sequence ID" value="XM_006028669.3"/>
</dbReference>
<dbReference type="Proteomes" id="UP000189705">
    <property type="component" value="Unplaced"/>
</dbReference>
<dbReference type="PANTHER" id="PTHR22803">
    <property type="entry name" value="MANNOSE, PHOSPHOLIPASE, LECTIN RECEPTOR RELATED"/>
    <property type="match status" value="1"/>
</dbReference>
<dbReference type="Gene3D" id="3.10.100.10">
    <property type="entry name" value="Mannose-Binding Protein A, subunit A"/>
    <property type="match status" value="2"/>
</dbReference>
<dbReference type="eggNOG" id="KOG4297">
    <property type="taxonomic scope" value="Eukaryota"/>
</dbReference>
<evidence type="ECO:0000313" key="3">
    <source>
        <dbReference type="Proteomes" id="UP000189705"/>
    </source>
</evidence>
<evidence type="ECO:0000259" key="2">
    <source>
        <dbReference type="PROSITE" id="PS50041"/>
    </source>
</evidence>
<reference evidence="4" key="1">
    <citation type="submission" date="2025-08" db="UniProtKB">
        <authorList>
            <consortium name="RefSeq"/>
        </authorList>
    </citation>
    <scope>IDENTIFICATION</scope>
</reference>
<protein>
    <submittedName>
        <fullName evidence="4">Macrophage mannose receptor 1-like</fullName>
    </submittedName>
</protein>
<dbReference type="GeneID" id="102375969"/>
<dbReference type="SMART" id="SM00034">
    <property type="entry name" value="CLECT"/>
    <property type="match status" value="2"/>
</dbReference>
<dbReference type="InterPro" id="IPR016187">
    <property type="entry name" value="CTDL_fold"/>
</dbReference>
<dbReference type="InterPro" id="IPR050111">
    <property type="entry name" value="C-type_lectin/snaclec_domain"/>
</dbReference>
<feature type="domain" description="C-type lectin" evidence="2">
    <location>
        <begin position="1"/>
        <end position="100"/>
    </location>
</feature>
<organism evidence="3 4">
    <name type="scientific">Alligator sinensis</name>
    <name type="common">Chinese alligator</name>
    <dbReference type="NCBI Taxonomy" id="38654"/>
    <lineage>
        <taxon>Eukaryota</taxon>
        <taxon>Metazoa</taxon>
        <taxon>Chordata</taxon>
        <taxon>Craniata</taxon>
        <taxon>Vertebrata</taxon>
        <taxon>Euteleostomi</taxon>
        <taxon>Archelosauria</taxon>
        <taxon>Archosauria</taxon>
        <taxon>Crocodylia</taxon>
        <taxon>Alligatoridae</taxon>
        <taxon>Alligatorinae</taxon>
        <taxon>Alligator</taxon>
    </lineage>
</organism>
<gene>
    <name evidence="4" type="primary">LOC102375969</name>
</gene>
<dbReference type="CDD" id="cd00037">
    <property type="entry name" value="CLECT"/>
    <property type="match status" value="2"/>
</dbReference>
<name>A0A1U7SB48_ALLSI</name>
<keyword evidence="3" id="KW-1185">Reference proteome</keyword>
<dbReference type="Pfam" id="PF00059">
    <property type="entry name" value="Lectin_C"/>
    <property type="match status" value="2"/>
</dbReference>
<keyword evidence="1" id="KW-1133">Transmembrane helix</keyword>
<evidence type="ECO:0000313" key="4">
    <source>
        <dbReference type="RefSeq" id="XP_006028731.2"/>
    </source>
</evidence>
<feature type="domain" description="C-type lectin" evidence="2">
    <location>
        <begin position="129"/>
        <end position="282"/>
    </location>
</feature>
<keyword evidence="1" id="KW-0812">Transmembrane</keyword>
<dbReference type="InParanoid" id="A0A1U7SB48"/>
<evidence type="ECO:0000256" key="1">
    <source>
        <dbReference type="SAM" id="Phobius"/>
    </source>
</evidence>
<dbReference type="InterPro" id="IPR001304">
    <property type="entry name" value="C-type_lectin-like"/>
</dbReference>